<dbReference type="Pfam" id="PF12937">
    <property type="entry name" value="F-box-like"/>
    <property type="match status" value="1"/>
</dbReference>
<protein>
    <recommendedName>
        <fullName evidence="2">F-box domain-containing protein</fullName>
    </recommendedName>
</protein>
<gene>
    <name evidence="3" type="ORF">SVUK_LOCUS17888</name>
</gene>
<accession>A0A3P7JBG5</accession>
<dbReference type="InterPro" id="IPR001810">
    <property type="entry name" value="F-box_dom"/>
</dbReference>
<evidence type="ECO:0000313" key="3">
    <source>
        <dbReference type="EMBL" id="VDM82890.1"/>
    </source>
</evidence>
<feature type="compositionally biased region" description="Low complexity" evidence="1">
    <location>
        <begin position="13"/>
        <end position="22"/>
    </location>
</feature>
<proteinExistence type="predicted"/>
<organism evidence="3 4">
    <name type="scientific">Strongylus vulgaris</name>
    <name type="common">Blood worm</name>
    <dbReference type="NCBI Taxonomy" id="40348"/>
    <lineage>
        <taxon>Eukaryota</taxon>
        <taxon>Metazoa</taxon>
        <taxon>Ecdysozoa</taxon>
        <taxon>Nematoda</taxon>
        <taxon>Chromadorea</taxon>
        <taxon>Rhabditida</taxon>
        <taxon>Rhabditina</taxon>
        <taxon>Rhabditomorpha</taxon>
        <taxon>Strongyloidea</taxon>
        <taxon>Strongylidae</taxon>
        <taxon>Strongylus</taxon>
    </lineage>
</organism>
<evidence type="ECO:0000259" key="2">
    <source>
        <dbReference type="PROSITE" id="PS50181"/>
    </source>
</evidence>
<dbReference type="EMBL" id="UYYB01119910">
    <property type="protein sequence ID" value="VDM82890.1"/>
    <property type="molecule type" value="Genomic_DNA"/>
</dbReference>
<dbReference type="InterPro" id="IPR036047">
    <property type="entry name" value="F-box-like_dom_sf"/>
</dbReference>
<evidence type="ECO:0000256" key="1">
    <source>
        <dbReference type="SAM" id="MobiDB-lite"/>
    </source>
</evidence>
<reference evidence="3 4" key="1">
    <citation type="submission" date="2018-11" db="EMBL/GenBank/DDBJ databases">
        <authorList>
            <consortium name="Pathogen Informatics"/>
        </authorList>
    </citation>
    <scope>NUCLEOTIDE SEQUENCE [LARGE SCALE GENOMIC DNA]</scope>
</reference>
<dbReference type="Gene3D" id="1.20.1280.50">
    <property type="match status" value="1"/>
</dbReference>
<dbReference type="OrthoDB" id="5837661at2759"/>
<sequence>MGETNDYRHDPCQPSSSQPKVSVSRFLRLKRSAKTGKAADRRQQEHSFPWAQLPKELQVKVLSNLQRRDLCRCRALSKQVCEMIGNNEKSMKKRLLDFVKIERVNIYLFNSEIYELTKIGQGRVQLSMRCDEEEKKMKWVACQKRRRKDPLKLAMQIKASNHNSPYQDFILQTVNTLSGNF</sequence>
<feature type="compositionally biased region" description="Basic and acidic residues" evidence="1">
    <location>
        <begin position="1"/>
        <end position="11"/>
    </location>
</feature>
<evidence type="ECO:0000313" key="4">
    <source>
        <dbReference type="Proteomes" id="UP000270094"/>
    </source>
</evidence>
<name>A0A3P7JBG5_STRVU</name>
<dbReference type="SUPFAM" id="SSF81383">
    <property type="entry name" value="F-box domain"/>
    <property type="match status" value="1"/>
</dbReference>
<feature type="domain" description="F-box" evidence="2">
    <location>
        <begin position="47"/>
        <end position="95"/>
    </location>
</feature>
<dbReference type="AlphaFoldDB" id="A0A3P7JBG5"/>
<keyword evidence="4" id="KW-1185">Reference proteome</keyword>
<dbReference type="Proteomes" id="UP000270094">
    <property type="component" value="Unassembled WGS sequence"/>
</dbReference>
<feature type="region of interest" description="Disordered" evidence="1">
    <location>
        <begin position="1"/>
        <end position="22"/>
    </location>
</feature>
<dbReference type="PROSITE" id="PS50181">
    <property type="entry name" value="FBOX"/>
    <property type="match status" value="1"/>
</dbReference>